<name>A0ABN9QZQ6_9DINO</name>
<feature type="region of interest" description="Disordered" evidence="8">
    <location>
        <begin position="626"/>
        <end position="676"/>
    </location>
</feature>
<evidence type="ECO:0000313" key="11">
    <source>
        <dbReference type="Proteomes" id="UP001189429"/>
    </source>
</evidence>
<evidence type="ECO:0000256" key="5">
    <source>
        <dbReference type="ARBA" id="ARBA00023136"/>
    </source>
</evidence>
<evidence type="ECO:0000256" key="3">
    <source>
        <dbReference type="ARBA" id="ARBA00022692"/>
    </source>
</evidence>
<gene>
    <name evidence="10" type="ORF">PCOR1329_LOCUS15666</name>
</gene>
<evidence type="ECO:0000259" key="9">
    <source>
        <dbReference type="Pfam" id="PF01529"/>
    </source>
</evidence>
<comment type="domain">
    <text evidence="7">The DHHC domain is required for palmitoyltransferase activity.</text>
</comment>
<evidence type="ECO:0000256" key="2">
    <source>
        <dbReference type="ARBA" id="ARBA00022679"/>
    </source>
</evidence>
<dbReference type="Proteomes" id="UP001189429">
    <property type="component" value="Unassembled WGS sequence"/>
</dbReference>
<dbReference type="EC" id="2.3.1.225" evidence="7"/>
<keyword evidence="3 7" id="KW-0812">Transmembrane</keyword>
<dbReference type="InterPro" id="IPR001594">
    <property type="entry name" value="Palmitoyltrfase_DHHC"/>
</dbReference>
<comment type="caution">
    <text evidence="10">The sequence shown here is derived from an EMBL/GenBank/DDBJ whole genome shotgun (WGS) entry which is preliminary data.</text>
</comment>
<dbReference type="PANTHER" id="PTHR22883">
    <property type="entry name" value="ZINC FINGER DHHC DOMAIN CONTAINING PROTEIN"/>
    <property type="match status" value="1"/>
</dbReference>
<dbReference type="InterPro" id="IPR039859">
    <property type="entry name" value="PFA4/ZDH16/20/ERF2-like"/>
</dbReference>
<feature type="domain" description="Palmitoyltransferase DHHC" evidence="9">
    <location>
        <begin position="792"/>
        <end position="856"/>
    </location>
</feature>
<evidence type="ECO:0000313" key="10">
    <source>
        <dbReference type="EMBL" id="CAK0810871.1"/>
    </source>
</evidence>
<evidence type="ECO:0000256" key="8">
    <source>
        <dbReference type="SAM" id="MobiDB-lite"/>
    </source>
</evidence>
<keyword evidence="5 7" id="KW-0472">Membrane</keyword>
<evidence type="ECO:0000256" key="4">
    <source>
        <dbReference type="ARBA" id="ARBA00022989"/>
    </source>
</evidence>
<protein>
    <recommendedName>
        <fullName evidence="7">Palmitoyltransferase</fullName>
        <ecNumber evidence="7">2.3.1.225</ecNumber>
    </recommendedName>
</protein>
<organism evidence="10 11">
    <name type="scientific">Prorocentrum cordatum</name>
    <dbReference type="NCBI Taxonomy" id="2364126"/>
    <lineage>
        <taxon>Eukaryota</taxon>
        <taxon>Sar</taxon>
        <taxon>Alveolata</taxon>
        <taxon>Dinophyceae</taxon>
        <taxon>Prorocentrales</taxon>
        <taxon>Prorocentraceae</taxon>
        <taxon>Prorocentrum</taxon>
    </lineage>
</organism>
<keyword evidence="6 7" id="KW-0012">Acyltransferase</keyword>
<keyword evidence="11" id="KW-1185">Reference proteome</keyword>
<comment type="subcellular location">
    <subcellularLocation>
        <location evidence="1">Membrane</location>
        <topology evidence="1">Multi-pass membrane protein</topology>
    </subcellularLocation>
</comment>
<accession>A0ABN9QZQ6</accession>
<evidence type="ECO:0000256" key="7">
    <source>
        <dbReference type="RuleBase" id="RU079119"/>
    </source>
</evidence>
<keyword evidence="2 7" id="KW-0808">Transferase</keyword>
<dbReference type="EMBL" id="CAUYUJ010004758">
    <property type="protein sequence ID" value="CAK0810871.1"/>
    <property type="molecule type" value="Genomic_DNA"/>
</dbReference>
<comment type="catalytic activity">
    <reaction evidence="7">
        <text>L-cysteinyl-[protein] + hexadecanoyl-CoA = S-hexadecanoyl-L-cysteinyl-[protein] + CoA</text>
        <dbReference type="Rhea" id="RHEA:36683"/>
        <dbReference type="Rhea" id="RHEA-COMP:10131"/>
        <dbReference type="Rhea" id="RHEA-COMP:11032"/>
        <dbReference type="ChEBI" id="CHEBI:29950"/>
        <dbReference type="ChEBI" id="CHEBI:57287"/>
        <dbReference type="ChEBI" id="CHEBI:57379"/>
        <dbReference type="ChEBI" id="CHEBI:74151"/>
        <dbReference type="EC" id="2.3.1.225"/>
    </reaction>
</comment>
<keyword evidence="4 7" id="KW-1133">Transmembrane helix</keyword>
<proteinExistence type="inferred from homology"/>
<evidence type="ECO:0000256" key="1">
    <source>
        <dbReference type="ARBA" id="ARBA00004141"/>
    </source>
</evidence>
<comment type="similarity">
    <text evidence="7">Belongs to the DHHC palmitoyltransferase family.</text>
</comment>
<sequence length="880" mass="95168">MGWGVEVKGAARALARDPVAETSEPNKRPRIGALVQAPEVAVIAGLSVCELAVCEGEGDQEEGPLWGPMPRAEERCEGSCEAHVGRCAYRHDHAGQRARRRCLIGCAKKLNPDAEVVASPCALWSRRRAREQPDWNLDPNSPEPTVKIHCGYYAGEPLDEEKCQKGNADELQAMAGHGVYRKIRIADCEPGGKHVGGFLPIAREKAGEVRRHFVATEVAHQHREDNHQGTPPLAMIRAILSLAASKPDSDGQHRRCILIWDVRKAFNSDLTELLLGAVQGFEVLYGARLACQLWGETVKATSDDSGGKALKCAPGMFYFANLCGDGNDTTMGVHGGDFTAEGHVGTLDQLDDVLSVEYEITSLPPLGPGHPGVARYLKRVCGYVDQLPETMLPGFFWHAGPKLATEIIKFGSKEGAKAVDTPGAKAIGARLRNATGPMPATEARKTASAGGLALYLAAHRPDIMFASKTVMQDVSKPNYHTNARLMRLARYLEGHQVLVWCYELQALPSILRADGDADWAAPTAALSRGESEFYALGSVAARGLQMKLFLGEVGIQVRLVVASDSAAARGMAHRRGVGKVRHVELRYLWIQERLRLHLFVLVKEDTRRMVADILAKYVDEESMATHLREPSLKEPMPKEASRSAVTPPPVDPEESTASSATPRVSIGDLPRLPDRGPGYRSEPRLGCCIVSVIAVACLAGMHAKCLVQVADSGLEGVPQRMRSLLALVWAEAAAAVLSTLYILFGGAGVIRRGPGTCYPMPSEVEELLCSGQTTEGLDNIKGNGRPGMPDGTYCVRCLVWRLQEQKAHHCNICQRCVAGFDHHCGVFGRCIVAGNMACFMCLILMLFASGITVLIAVASDGDSGITLESDNSSFAPPRRR</sequence>
<feature type="transmembrane region" description="Helical" evidence="7">
    <location>
        <begin position="837"/>
        <end position="858"/>
    </location>
</feature>
<feature type="compositionally biased region" description="Basic and acidic residues" evidence="8">
    <location>
        <begin position="626"/>
        <end position="641"/>
    </location>
</feature>
<reference evidence="10" key="1">
    <citation type="submission" date="2023-10" db="EMBL/GenBank/DDBJ databases">
        <authorList>
            <person name="Chen Y."/>
            <person name="Shah S."/>
            <person name="Dougan E. K."/>
            <person name="Thang M."/>
            <person name="Chan C."/>
        </authorList>
    </citation>
    <scope>NUCLEOTIDE SEQUENCE [LARGE SCALE GENOMIC DNA]</scope>
</reference>
<dbReference type="Pfam" id="PF01529">
    <property type="entry name" value="DHHC"/>
    <property type="match status" value="1"/>
</dbReference>
<evidence type="ECO:0000256" key="6">
    <source>
        <dbReference type="ARBA" id="ARBA00023315"/>
    </source>
</evidence>
<dbReference type="PROSITE" id="PS50216">
    <property type="entry name" value="DHHC"/>
    <property type="match status" value="1"/>
</dbReference>
<feature type="transmembrane region" description="Helical" evidence="7">
    <location>
        <begin position="723"/>
        <end position="744"/>
    </location>
</feature>